<gene>
    <name evidence="2" type="ORF">HINF_LOCUS2787</name>
    <name evidence="3" type="ORF">HINF_LOCUS66304</name>
</gene>
<name>A0AA86N8R2_9EUKA</name>
<feature type="transmembrane region" description="Helical" evidence="1">
    <location>
        <begin position="139"/>
        <end position="159"/>
    </location>
</feature>
<comment type="caution">
    <text evidence="2">The sequence shown here is derived from an EMBL/GenBank/DDBJ whole genome shotgun (WGS) entry which is preliminary data.</text>
</comment>
<reference evidence="2" key="1">
    <citation type="submission" date="2023-06" db="EMBL/GenBank/DDBJ databases">
        <authorList>
            <person name="Kurt Z."/>
        </authorList>
    </citation>
    <scope>NUCLEOTIDE SEQUENCE</scope>
</reference>
<keyword evidence="4" id="KW-1185">Reference proteome</keyword>
<evidence type="ECO:0000256" key="1">
    <source>
        <dbReference type="SAM" id="Phobius"/>
    </source>
</evidence>
<dbReference type="AlphaFoldDB" id="A0AA86N8R2"/>
<sequence>MLHANALNIKITYTVIIMIVFSVGLFFSFDVLITSSQFLPNKVDTSQLWMNVLYNDTLHAEVHTKVTNINLDRAYHHPQSTCLFDWIDGSIVTYYYLANNRTIHVYGSDDKKHHTINCLSDNYIFLHQKQLITAYNTSLALSIVGVIIPVVLISFILLFCTNWCKFQVSFNKDKYGKIDEEIQEVIRY</sequence>
<evidence type="ECO:0000313" key="4">
    <source>
        <dbReference type="Proteomes" id="UP001642409"/>
    </source>
</evidence>
<keyword evidence="1" id="KW-0472">Membrane</keyword>
<dbReference type="EMBL" id="CATOUU010000064">
    <property type="protein sequence ID" value="CAI9915142.1"/>
    <property type="molecule type" value="Genomic_DNA"/>
</dbReference>
<evidence type="ECO:0000313" key="3">
    <source>
        <dbReference type="EMBL" id="CAL6092517.1"/>
    </source>
</evidence>
<reference evidence="3 4" key="2">
    <citation type="submission" date="2024-07" db="EMBL/GenBank/DDBJ databases">
        <authorList>
            <person name="Akdeniz Z."/>
        </authorList>
    </citation>
    <scope>NUCLEOTIDE SEQUENCE [LARGE SCALE GENOMIC DNA]</scope>
</reference>
<keyword evidence="1" id="KW-1133">Transmembrane helix</keyword>
<dbReference type="EMBL" id="CAXDID020000445">
    <property type="protein sequence ID" value="CAL6092517.1"/>
    <property type="molecule type" value="Genomic_DNA"/>
</dbReference>
<proteinExistence type="predicted"/>
<protein>
    <submittedName>
        <fullName evidence="3">Hypothetical_protein</fullName>
    </submittedName>
</protein>
<organism evidence="2">
    <name type="scientific">Hexamita inflata</name>
    <dbReference type="NCBI Taxonomy" id="28002"/>
    <lineage>
        <taxon>Eukaryota</taxon>
        <taxon>Metamonada</taxon>
        <taxon>Diplomonadida</taxon>
        <taxon>Hexamitidae</taxon>
        <taxon>Hexamitinae</taxon>
        <taxon>Hexamita</taxon>
    </lineage>
</organism>
<accession>A0AA86N8R2</accession>
<evidence type="ECO:0000313" key="2">
    <source>
        <dbReference type="EMBL" id="CAI9915142.1"/>
    </source>
</evidence>
<dbReference type="Proteomes" id="UP001642409">
    <property type="component" value="Unassembled WGS sequence"/>
</dbReference>
<keyword evidence="1" id="KW-0812">Transmembrane</keyword>
<feature type="transmembrane region" description="Helical" evidence="1">
    <location>
        <begin position="12"/>
        <end position="33"/>
    </location>
</feature>